<evidence type="ECO:0000256" key="7">
    <source>
        <dbReference type="ARBA" id="ARBA00047899"/>
    </source>
</evidence>
<evidence type="ECO:0000256" key="8">
    <source>
        <dbReference type="ARBA" id="ARBA00048679"/>
    </source>
</evidence>
<dbReference type="GO" id="GO:0005634">
    <property type="term" value="C:nucleus"/>
    <property type="evidence" value="ECO:0007669"/>
    <property type="project" value="TreeGrafter"/>
</dbReference>
<evidence type="ECO:0000256" key="1">
    <source>
        <dbReference type="ARBA" id="ARBA00012513"/>
    </source>
</evidence>
<evidence type="ECO:0000256" key="4">
    <source>
        <dbReference type="ARBA" id="ARBA00022741"/>
    </source>
</evidence>
<dbReference type="PANTHER" id="PTHR24419">
    <property type="entry name" value="INTERLEUKIN-1 RECEPTOR-ASSOCIATED KINASE"/>
    <property type="match status" value="1"/>
</dbReference>
<dbReference type="GO" id="GO:0005524">
    <property type="term" value="F:ATP binding"/>
    <property type="evidence" value="ECO:0007669"/>
    <property type="project" value="UniProtKB-KW"/>
</dbReference>
<dbReference type="PANTHER" id="PTHR24419:SF18">
    <property type="entry name" value="SERINE_THREONINE-PROTEIN KINASE HASPIN"/>
    <property type="match status" value="1"/>
</dbReference>
<dbReference type="EMBL" id="JAPWDV010000002">
    <property type="protein sequence ID" value="KAJ6218799.1"/>
    <property type="molecule type" value="Genomic_DNA"/>
</dbReference>
<proteinExistence type="predicted"/>
<dbReference type="Proteomes" id="UP001142055">
    <property type="component" value="Chromosome 2"/>
</dbReference>
<feature type="region of interest" description="Disordered" evidence="9">
    <location>
        <begin position="140"/>
        <end position="168"/>
    </location>
</feature>
<comment type="catalytic activity">
    <reaction evidence="8">
        <text>L-seryl-[protein] + ATP = O-phospho-L-seryl-[protein] + ADP + H(+)</text>
        <dbReference type="Rhea" id="RHEA:17989"/>
        <dbReference type="Rhea" id="RHEA-COMP:9863"/>
        <dbReference type="Rhea" id="RHEA-COMP:11604"/>
        <dbReference type="ChEBI" id="CHEBI:15378"/>
        <dbReference type="ChEBI" id="CHEBI:29999"/>
        <dbReference type="ChEBI" id="CHEBI:30616"/>
        <dbReference type="ChEBI" id="CHEBI:83421"/>
        <dbReference type="ChEBI" id="CHEBI:456216"/>
        <dbReference type="EC" id="2.7.11.1"/>
    </reaction>
</comment>
<dbReference type="GO" id="GO:0000278">
    <property type="term" value="P:mitotic cell cycle"/>
    <property type="evidence" value="ECO:0007669"/>
    <property type="project" value="TreeGrafter"/>
</dbReference>
<evidence type="ECO:0000256" key="2">
    <source>
        <dbReference type="ARBA" id="ARBA00022527"/>
    </source>
</evidence>
<sequence length="532" mass="62200">MIKSKSKQVTNRNKSNMPNHHHNDRYGLRINNPRQIRNRPQHGLFKDSTYRRRFRNLEHRSEYLQQIIHDVLHKDKWRIKLIRICVSKSVNKFEEIFPETLTEQFSYVSSGSYAHVYRCKKQQQQQQEPKLESSYTVIDSTTTTTNTNSTNDEPQGPKESDTMKKQTSTNSIIDEQCTHGSTVIKLIDVYSELVIKNFNGTSGRSSVSNYKDAYNEFKISMYLAYLNVGIHQNDKLYKCATFPEVYGTYVANNCIPKYFDNSSKIKQIDYGRLLMKRDNDENGAGAADTTESKQLRSRPSIRELITIKPEIAIIKMEDCGVPIIDILSRLNPLQILSLAKQLLLGFMIAEKVYEFEHRDLHLGNIMVKRCECSILEYFYNDKLITVPSEELQAKVIDTTFSRLKYKSRIYFRNLSNLFNEKDVEKDMEKGNRLSHQDETYRAMASEISNNWTDHYPRSNIIWLTYIMKKFINSRPLRKVTRESSSVRALLQDYVSLLFKTKSMYQFISQIYQKPELNLHVPIVIGSIDRNNV</sequence>
<comment type="caution">
    <text evidence="11">The sequence shown here is derived from an EMBL/GenBank/DDBJ whole genome shotgun (WGS) entry which is preliminary data.</text>
</comment>
<evidence type="ECO:0000259" key="10">
    <source>
        <dbReference type="SMART" id="SM01331"/>
    </source>
</evidence>
<reference evidence="11" key="1">
    <citation type="submission" date="2022-12" db="EMBL/GenBank/DDBJ databases">
        <title>Genome assemblies of Blomia tropicalis.</title>
        <authorList>
            <person name="Cui Y."/>
        </authorList>
    </citation>
    <scope>NUCLEOTIDE SEQUENCE</scope>
    <source>
        <tissue evidence="11">Adult mites</tissue>
    </source>
</reference>
<keyword evidence="12" id="KW-1185">Reference proteome</keyword>
<evidence type="ECO:0000256" key="6">
    <source>
        <dbReference type="ARBA" id="ARBA00022840"/>
    </source>
</evidence>
<feature type="compositionally biased region" description="Low complexity" evidence="9">
    <location>
        <begin position="140"/>
        <end position="151"/>
    </location>
</feature>
<feature type="compositionally biased region" description="Polar residues" evidence="9">
    <location>
        <begin position="7"/>
        <end position="18"/>
    </location>
</feature>
<keyword evidence="6" id="KW-0067">ATP-binding</keyword>
<dbReference type="Gene3D" id="1.10.510.10">
    <property type="entry name" value="Transferase(Phosphotransferase) domain 1"/>
    <property type="match status" value="1"/>
</dbReference>
<accession>A0A9Q0RLI8</accession>
<organism evidence="11 12">
    <name type="scientific">Blomia tropicalis</name>
    <name type="common">Mite</name>
    <dbReference type="NCBI Taxonomy" id="40697"/>
    <lineage>
        <taxon>Eukaryota</taxon>
        <taxon>Metazoa</taxon>
        <taxon>Ecdysozoa</taxon>
        <taxon>Arthropoda</taxon>
        <taxon>Chelicerata</taxon>
        <taxon>Arachnida</taxon>
        <taxon>Acari</taxon>
        <taxon>Acariformes</taxon>
        <taxon>Sarcoptiformes</taxon>
        <taxon>Astigmata</taxon>
        <taxon>Glycyphagoidea</taxon>
        <taxon>Echimyopodidae</taxon>
        <taxon>Blomia</taxon>
    </lineage>
</organism>
<dbReference type="InterPro" id="IPR011009">
    <property type="entry name" value="Kinase-like_dom_sf"/>
</dbReference>
<comment type="catalytic activity">
    <reaction evidence="7">
        <text>L-threonyl-[protein] + ATP = O-phospho-L-threonyl-[protein] + ADP + H(+)</text>
        <dbReference type="Rhea" id="RHEA:46608"/>
        <dbReference type="Rhea" id="RHEA-COMP:11060"/>
        <dbReference type="Rhea" id="RHEA-COMP:11605"/>
        <dbReference type="ChEBI" id="CHEBI:15378"/>
        <dbReference type="ChEBI" id="CHEBI:30013"/>
        <dbReference type="ChEBI" id="CHEBI:30616"/>
        <dbReference type="ChEBI" id="CHEBI:61977"/>
        <dbReference type="ChEBI" id="CHEBI:456216"/>
        <dbReference type="EC" id="2.7.11.1"/>
    </reaction>
</comment>
<evidence type="ECO:0000256" key="9">
    <source>
        <dbReference type="SAM" id="MobiDB-lite"/>
    </source>
</evidence>
<name>A0A9Q0RLI8_BLOTA</name>
<evidence type="ECO:0000256" key="3">
    <source>
        <dbReference type="ARBA" id="ARBA00022679"/>
    </source>
</evidence>
<feature type="region of interest" description="Disordered" evidence="9">
    <location>
        <begin position="1"/>
        <end position="27"/>
    </location>
</feature>
<dbReference type="AlphaFoldDB" id="A0A9Q0RLI8"/>
<dbReference type="GO" id="GO:0035556">
    <property type="term" value="P:intracellular signal transduction"/>
    <property type="evidence" value="ECO:0007669"/>
    <property type="project" value="TreeGrafter"/>
</dbReference>
<dbReference type="SUPFAM" id="SSF56112">
    <property type="entry name" value="Protein kinase-like (PK-like)"/>
    <property type="match status" value="1"/>
</dbReference>
<dbReference type="SMART" id="SM01331">
    <property type="entry name" value="DUF3635"/>
    <property type="match status" value="1"/>
</dbReference>
<evidence type="ECO:0000313" key="11">
    <source>
        <dbReference type="EMBL" id="KAJ6218799.1"/>
    </source>
</evidence>
<keyword evidence="5" id="KW-0418">Kinase</keyword>
<dbReference type="EC" id="2.7.11.1" evidence="1"/>
<keyword evidence="3" id="KW-0808">Transferase</keyword>
<feature type="domain" description="Serine/threonine-protein kinase haspin C-terminal" evidence="10">
    <location>
        <begin position="415"/>
        <end position="498"/>
    </location>
</feature>
<dbReference type="InterPro" id="IPR024604">
    <property type="entry name" value="GSG2_C"/>
</dbReference>
<dbReference type="Pfam" id="PF12330">
    <property type="entry name" value="Haspin_kinase"/>
    <property type="match status" value="1"/>
</dbReference>
<evidence type="ECO:0000313" key="12">
    <source>
        <dbReference type="Proteomes" id="UP001142055"/>
    </source>
</evidence>
<dbReference type="OMA" id="RCECSIL"/>
<dbReference type="GO" id="GO:0005737">
    <property type="term" value="C:cytoplasm"/>
    <property type="evidence" value="ECO:0007669"/>
    <property type="project" value="TreeGrafter"/>
</dbReference>
<protein>
    <recommendedName>
        <fullName evidence="1">non-specific serine/threonine protein kinase</fullName>
        <ecNumber evidence="1">2.7.11.1</ecNumber>
    </recommendedName>
</protein>
<feature type="compositionally biased region" description="Basic and acidic residues" evidence="9">
    <location>
        <begin position="155"/>
        <end position="164"/>
    </location>
</feature>
<keyword evidence="2" id="KW-0723">Serine/threonine-protein kinase</keyword>
<gene>
    <name evidence="11" type="ORF">RDWZM_004611</name>
</gene>
<dbReference type="GO" id="GO:0072354">
    <property type="term" value="F:histone H3T3 kinase activity"/>
    <property type="evidence" value="ECO:0007669"/>
    <property type="project" value="TreeGrafter"/>
</dbReference>
<keyword evidence="4" id="KW-0547">Nucleotide-binding</keyword>
<dbReference type="OrthoDB" id="21018at2759"/>
<evidence type="ECO:0000256" key="5">
    <source>
        <dbReference type="ARBA" id="ARBA00022777"/>
    </source>
</evidence>